<gene>
    <name evidence="1" type="ORF">P879_08910</name>
</gene>
<evidence type="ECO:0000313" key="1">
    <source>
        <dbReference type="EMBL" id="KAF8561954.1"/>
    </source>
</evidence>
<organism evidence="1 2">
    <name type="scientific">Paragonimus westermani</name>
    <dbReference type="NCBI Taxonomy" id="34504"/>
    <lineage>
        <taxon>Eukaryota</taxon>
        <taxon>Metazoa</taxon>
        <taxon>Spiralia</taxon>
        <taxon>Lophotrochozoa</taxon>
        <taxon>Platyhelminthes</taxon>
        <taxon>Trematoda</taxon>
        <taxon>Digenea</taxon>
        <taxon>Plagiorchiida</taxon>
        <taxon>Troglotremata</taxon>
        <taxon>Troglotrematidae</taxon>
        <taxon>Paragonimus</taxon>
    </lineage>
</organism>
<evidence type="ECO:0000313" key="2">
    <source>
        <dbReference type="Proteomes" id="UP000699462"/>
    </source>
</evidence>
<reference evidence="1 2" key="1">
    <citation type="submission" date="2019-07" db="EMBL/GenBank/DDBJ databases">
        <title>Annotation for the trematode Paragonimus westermani.</title>
        <authorList>
            <person name="Choi Y.-J."/>
        </authorList>
    </citation>
    <scope>NUCLEOTIDE SEQUENCE [LARGE SCALE GENOMIC DNA]</scope>
    <source>
        <strain evidence="1">180907_Pwestermani</strain>
    </source>
</reference>
<accession>A0A8T0D4R6</accession>
<keyword evidence="2" id="KW-1185">Reference proteome</keyword>
<dbReference type="Proteomes" id="UP000699462">
    <property type="component" value="Unassembled WGS sequence"/>
</dbReference>
<sequence length="68" mass="7801">MPANFALSEEFEPIRTAKTVVEFSRISLEVSRKLLSELMRGNSALVAPQWDLSALHFCADEWRCMWAN</sequence>
<name>A0A8T0D4R6_9TREM</name>
<dbReference type="EMBL" id="JTDF01021346">
    <property type="protein sequence ID" value="KAF8561954.1"/>
    <property type="molecule type" value="Genomic_DNA"/>
</dbReference>
<protein>
    <submittedName>
        <fullName evidence="1">Uncharacterized protein</fullName>
    </submittedName>
</protein>
<comment type="caution">
    <text evidence="1">The sequence shown here is derived from an EMBL/GenBank/DDBJ whole genome shotgun (WGS) entry which is preliminary data.</text>
</comment>
<dbReference type="AlphaFoldDB" id="A0A8T0D4R6"/>
<proteinExistence type="predicted"/>